<dbReference type="EMBL" id="AOMB01000006">
    <property type="protein sequence ID" value="EMA41215.1"/>
    <property type="molecule type" value="Genomic_DNA"/>
</dbReference>
<dbReference type="eggNOG" id="arCOG02804">
    <property type="taxonomic scope" value="Archaea"/>
</dbReference>
<dbReference type="Pfam" id="PF21811">
    <property type="entry name" value="RdfA"/>
    <property type="match status" value="1"/>
</dbReference>
<dbReference type="Proteomes" id="UP000011566">
    <property type="component" value="Unassembled WGS sequence"/>
</dbReference>
<dbReference type="RefSeq" id="WP_007690425.1">
    <property type="nucleotide sequence ID" value="NZ_AJRK01000015.1"/>
</dbReference>
<protein>
    <submittedName>
        <fullName evidence="1">Uncharacterized protein</fullName>
    </submittedName>
</protein>
<accession>M0M9Y1</accession>
<dbReference type="OrthoDB" id="304916at2157"/>
<dbReference type="PATRIC" id="fig|1132509.6.peg.512"/>
<dbReference type="InterPro" id="IPR048925">
    <property type="entry name" value="RdfA"/>
</dbReference>
<reference evidence="1 2" key="1">
    <citation type="journal article" date="2014" name="PLoS Genet.">
        <title>Phylogenetically driven sequencing of extremely halophilic archaea reveals strategies for static and dynamic osmo-response.</title>
        <authorList>
            <person name="Becker E.A."/>
            <person name="Seitzer P.M."/>
            <person name="Tritt A."/>
            <person name="Larsen D."/>
            <person name="Krusor M."/>
            <person name="Yao A.I."/>
            <person name="Wu D."/>
            <person name="Madern D."/>
            <person name="Eisen J.A."/>
            <person name="Darling A.E."/>
            <person name="Facciotti M.T."/>
        </authorList>
    </citation>
    <scope>NUCLEOTIDE SEQUENCE [LARGE SCALE GENOMIC DNA]</scope>
    <source>
        <strain evidence="1 2">100A6</strain>
    </source>
</reference>
<proteinExistence type="predicted"/>
<comment type="caution">
    <text evidence="1">The sequence shown here is derived from an EMBL/GenBank/DDBJ whole genome shotgun (WGS) entry which is preliminary data.</text>
</comment>
<organism evidence="1 2">
    <name type="scientific">Halococcus hamelinensis 100A6</name>
    <dbReference type="NCBI Taxonomy" id="1132509"/>
    <lineage>
        <taxon>Archaea</taxon>
        <taxon>Methanobacteriati</taxon>
        <taxon>Methanobacteriota</taxon>
        <taxon>Stenosarchaea group</taxon>
        <taxon>Halobacteria</taxon>
        <taxon>Halobacteriales</taxon>
        <taxon>Halococcaceae</taxon>
        <taxon>Halococcus</taxon>
    </lineage>
</organism>
<keyword evidence="2" id="KW-1185">Reference proteome</keyword>
<evidence type="ECO:0000313" key="2">
    <source>
        <dbReference type="Proteomes" id="UP000011566"/>
    </source>
</evidence>
<dbReference type="AlphaFoldDB" id="M0M9Y1"/>
<evidence type="ECO:0000313" key="1">
    <source>
        <dbReference type="EMBL" id="EMA41215.1"/>
    </source>
</evidence>
<sequence>MQQSSTASRAESDERTCKIDRIAVEYDLGDIAEELGELWTREEERYSLRRLATHFNRRLLRAAMERNGMDVLEGEAENTYRLLTDDDVSVGTRTQARNRLRKQGVDIEAVESAFVSYQTVNRHLKGCLDAERPAEPDEDGVEKATQRIAALRNRTVVVTENTLSQLRSADEITLGDADVFVDITVTCADCGTHTTARELIADGGCDCE</sequence>
<name>M0M9Y1_9EURY</name>
<gene>
    <name evidence="1" type="ORF">C447_02182</name>
</gene>